<proteinExistence type="predicted"/>
<dbReference type="EMBL" id="JAAZNV010000006">
    <property type="protein sequence ID" value="NMB91456.1"/>
    <property type="molecule type" value="Genomic_DNA"/>
</dbReference>
<dbReference type="GO" id="GO:0016757">
    <property type="term" value="F:glycosyltransferase activity"/>
    <property type="evidence" value="ECO:0007669"/>
    <property type="project" value="InterPro"/>
</dbReference>
<evidence type="ECO:0000313" key="2">
    <source>
        <dbReference type="EMBL" id="NMB91456.1"/>
    </source>
</evidence>
<dbReference type="PANTHER" id="PTHR45947:SF14">
    <property type="entry name" value="SLL1723 PROTEIN"/>
    <property type="match status" value="1"/>
</dbReference>
<dbReference type="InterPro" id="IPR050194">
    <property type="entry name" value="Glycosyltransferase_grp1"/>
</dbReference>
<reference evidence="2 3" key="1">
    <citation type="journal article" date="2020" name="Biotechnol. Biofuels">
        <title>New insights from the biogas microbiome by comprehensive genome-resolved metagenomics of nearly 1600 species originating from multiple anaerobic digesters.</title>
        <authorList>
            <person name="Campanaro S."/>
            <person name="Treu L."/>
            <person name="Rodriguez-R L.M."/>
            <person name="Kovalovszki A."/>
            <person name="Ziels R.M."/>
            <person name="Maus I."/>
            <person name="Zhu X."/>
            <person name="Kougias P.G."/>
            <person name="Basile A."/>
            <person name="Luo G."/>
            <person name="Schluter A."/>
            <person name="Konstantinidis K.T."/>
            <person name="Angelidaki I."/>
        </authorList>
    </citation>
    <scope>NUCLEOTIDE SEQUENCE [LARGE SCALE GENOMIC DNA]</scope>
    <source>
        <strain evidence="2">AS27yjCOA_202</strain>
    </source>
</reference>
<name>A0A7X9E6L3_UNCKA</name>
<accession>A0A7X9E6L3</accession>
<dbReference type="InterPro" id="IPR001296">
    <property type="entry name" value="Glyco_trans_1"/>
</dbReference>
<keyword evidence="2" id="KW-0808">Transferase</keyword>
<dbReference type="Proteomes" id="UP000590542">
    <property type="component" value="Unassembled WGS sequence"/>
</dbReference>
<sequence length="402" mass="45060">METKKKILVFIPQFPVLTETFIERELSKLVERNNIDLAIVALSKGEGNVSDNLRNKINYKRLSLYDAPYILLFFLTHFSKILSLVSSIEGKCCKKLFLVLKAIGYSRYFSTFKPDLIFSHFMSEPSTIAMISSKLIGVPFAISAHARDIIISADNIAKKVEWAEFITICNKNAYNSFLELVSEEYTSNVFVSYHGVDVNKLVKDVNQSDEKLSKLDRPLVLGVGRLTEKKGFKYLIEASKILKDKGVYFYTFIIGSGPLYFELEEQIKKLDLIDYVSILGGNKGLPNIKVLKYLSIADVFVLPSIQTREGDVDGVANVLLEAGAFKLPIVATNAGSTLEVIKDNETGLVVPQENANTLADSIDKILKDENLSTRLGQGAYIKIIEDFDLNKNVEKLELLLMQ</sequence>
<evidence type="ECO:0000259" key="1">
    <source>
        <dbReference type="Pfam" id="PF00534"/>
    </source>
</evidence>
<dbReference type="CDD" id="cd03801">
    <property type="entry name" value="GT4_PimA-like"/>
    <property type="match status" value="1"/>
</dbReference>
<dbReference type="Pfam" id="PF00534">
    <property type="entry name" value="Glycos_transf_1"/>
    <property type="match status" value="1"/>
</dbReference>
<protein>
    <submittedName>
        <fullName evidence="2">Glycosyltransferase family 4 protein</fullName>
    </submittedName>
</protein>
<evidence type="ECO:0000313" key="3">
    <source>
        <dbReference type="Proteomes" id="UP000590542"/>
    </source>
</evidence>
<dbReference type="Gene3D" id="3.40.50.2000">
    <property type="entry name" value="Glycogen Phosphorylase B"/>
    <property type="match status" value="2"/>
</dbReference>
<gene>
    <name evidence="2" type="ORF">GYA37_01250</name>
</gene>
<dbReference type="PANTHER" id="PTHR45947">
    <property type="entry name" value="SULFOQUINOVOSYL TRANSFERASE SQD2"/>
    <property type="match status" value="1"/>
</dbReference>
<dbReference type="AlphaFoldDB" id="A0A7X9E6L3"/>
<comment type="caution">
    <text evidence="2">The sequence shown here is derived from an EMBL/GenBank/DDBJ whole genome shotgun (WGS) entry which is preliminary data.</text>
</comment>
<dbReference type="SUPFAM" id="SSF53756">
    <property type="entry name" value="UDP-Glycosyltransferase/glycogen phosphorylase"/>
    <property type="match status" value="1"/>
</dbReference>
<organism evidence="2 3">
    <name type="scientific">candidate division WWE3 bacterium</name>
    <dbReference type="NCBI Taxonomy" id="2053526"/>
    <lineage>
        <taxon>Bacteria</taxon>
        <taxon>Katanobacteria</taxon>
    </lineage>
</organism>
<feature type="domain" description="Glycosyl transferase family 1" evidence="1">
    <location>
        <begin position="209"/>
        <end position="380"/>
    </location>
</feature>